<sequence length="376" mass="41158">MRFVFYTHSLVSDWNHGNAHFLRGVMRDLERRGHDTLALEPQDAWSRQNLLESQGEAAIARFGEDFPGLTAQQYGPGFDHAAALADADVVIVHEWTDPALVAAIGQIRGNGAAFTLLFHDTHHRAVSSEGDIAGLNLDHYDGVLAFGETLRERYLDAGWGRQVFTWHEAADDALFRPIPEIAREHDLIWIGNWGDDERTAEIREFLIGPAAALGLSGTIRGVRYPEAAIRAIEAAGLSYGGWIANADAPAAFAAHKATVHIPRRPYVQSLPGIPTIRVFEALACGIPLVSAPWEDREGLFRPGSDFLFARNGEDMKRLLGEIIADPARGAALAASGLETIRARHTCRHRVDELLGILAEVGSARVTQHLDVLEPVS</sequence>
<accession>A0A1I7NLP9</accession>
<dbReference type="SUPFAM" id="SSF53756">
    <property type="entry name" value="UDP-Glycosyltransferase/glycogen phosphorylase"/>
    <property type="match status" value="1"/>
</dbReference>
<dbReference type="Gene3D" id="3.40.50.2000">
    <property type="entry name" value="Glycogen Phosphorylase B"/>
    <property type="match status" value="2"/>
</dbReference>
<evidence type="ECO:0000259" key="1">
    <source>
        <dbReference type="Pfam" id="PF13524"/>
    </source>
</evidence>
<keyword evidence="3" id="KW-1185">Reference proteome</keyword>
<dbReference type="EMBL" id="FPCK01000002">
    <property type="protein sequence ID" value="SFV35530.1"/>
    <property type="molecule type" value="Genomic_DNA"/>
</dbReference>
<feature type="domain" description="Spore protein YkvP/CgeB glycosyl transferase-like" evidence="1">
    <location>
        <begin position="203"/>
        <end position="354"/>
    </location>
</feature>
<dbReference type="AlphaFoldDB" id="A0A1I7NLP9"/>
<dbReference type="OrthoDB" id="9813806at2"/>
<dbReference type="RefSeq" id="WP_092424415.1">
    <property type="nucleotide sequence ID" value="NZ_FPCK01000002.1"/>
</dbReference>
<reference evidence="2 3" key="1">
    <citation type="submission" date="2016-10" db="EMBL/GenBank/DDBJ databases">
        <authorList>
            <person name="de Groot N.N."/>
        </authorList>
    </citation>
    <scope>NUCLEOTIDE SEQUENCE [LARGE SCALE GENOMIC DNA]</scope>
    <source>
        <strain evidence="2 3">IPL20</strain>
    </source>
</reference>
<dbReference type="Pfam" id="PF13524">
    <property type="entry name" value="Glyco_trans_1_2"/>
    <property type="match status" value="1"/>
</dbReference>
<dbReference type="InterPro" id="IPR055259">
    <property type="entry name" value="YkvP/CgeB_Glyco_trans-like"/>
</dbReference>
<dbReference type="Proteomes" id="UP000199074">
    <property type="component" value="Unassembled WGS sequence"/>
</dbReference>
<name>A0A1I7NLP9_9HYPH</name>
<gene>
    <name evidence="2" type="ORF">SAMN05216456_2170</name>
</gene>
<evidence type="ECO:0000313" key="3">
    <source>
        <dbReference type="Proteomes" id="UP000199074"/>
    </source>
</evidence>
<organism evidence="2 3">
    <name type="scientific">Devosia crocina</name>
    <dbReference type="NCBI Taxonomy" id="429728"/>
    <lineage>
        <taxon>Bacteria</taxon>
        <taxon>Pseudomonadati</taxon>
        <taxon>Pseudomonadota</taxon>
        <taxon>Alphaproteobacteria</taxon>
        <taxon>Hyphomicrobiales</taxon>
        <taxon>Devosiaceae</taxon>
        <taxon>Devosia</taxon>
    </lineage>
</organism>
<proteinExistence type="predicted"/>
<protein>
    <submittedName>
        <fullName evidence="2">Spore maturation protein CgeB</fullName>
    </submittedName>
</protein>
<dbReference type="STRING" id="429728.SAMN05216456_2170"/>
<evidence type="ECO:0000313" key="2">
    <source>
        <dbReference type="EMBL" id="SFV35530.1"/>
    </source>
</evidence>